<dbReference type="PROSITE" id="PS51186">
    <property type="entry name" value="GNAT"/>
    <property type="match status" value="1"/>
</dbReference>
<dbReference type="Proteomes" id="UP000321504">
    <property type="component" value="Unassembled WGS sequence"/>
</dbReference>
<name>A0AA46QUN2_VIBPH</name>
<dbReference type="PANTHER" id="PTHR13947:SF37">
    <property type="entry name" value="LD18367P"/>
    <property type="match status" value="1"/>
</dbReference>
<sequence length="117" mass="13234">MKQKIDLHKIIESDSSIFLVAESERKVIGFVFGELWVRKSWTLKQRKVASVEQIVVNSCYRNQGVGLALIKAFEANAIYDGGEELWLEVYSFNKSALGLYRKAGIEPKIQIGQKALT</sequence>
<reference evidence="3 4" key="1">
    <citation type="submission" date="2019-08" db="EMBL/GenBank/DDBJ databases">
        <title>Emerging of two pre-pandemic pathogenic O4:KUT lineages of Vibrio parahaemolyticus in coastal eastern China.</title>
        <authorList>
            <person name="Yu H."/>
        </authorList>
    </citation>
    <scope>NUCLEOTIDE SEQUENCE [LARGE SCALE GENOMIC DNA]</scope>
    <source>
        <strain evidence="3 4">HZ17-383</strain>
    </source>
</reference>
<dbReference type="CDD" id="cd04301">
    <property type="entry name" value="NAT_SF"/>
    <property type="match status" value="1"/>
</dbReference>
<dbReference type="PANTHER" id="PTHR13947">
    <property type="entry name" value="GNAT FAMILY N-ACETYLTRANSFERASE"/>
    <property type="match status" value="1"/>
</dbReference>
<dbReference type="Gene3D" id="3.40.630.30">
    <property type="match status" value="1"/>
</dbReference>
<feature type="domain" description="N-acetyltransferase" evidence="2">
    <location>
        <begin position="1"/>
        <end position="117"/>
    </location>
</feature>
<dbReference type="SUPFAM" id="SSF55729">
    <property type="entry name" value="Acyl-CoA N-acyltransferases (Nat)"/>
    <property type="match status" value="1"/>
</dbReference>
<accession>A0AA46QUN2</accession>
<dbReference type="InterPro" id="IPR000182">
    <property type="entry name" value="GNAT_dom"/>
</dbReference>
<dbReference type="InterPro" id="IPR016181">
    <property type="entry name" value="Acyl_CoA_acyltransferase"/>
</dbReference>
<keyword evidence="1" id="KW-0808">Transferase</keyword>
<dbReference type="Pfam" id="PF00583">
    <property type="entry name" value="Acetyltransf_1"/>
    <property type="match status" value="1"/>
</dbReference>
<proteinExistence type="predicted"/>
<evidence type="ECO:0000259" key="2">
    <source>
        <dbReference type="PROSITE" id="PS51186"/>
    </source>
</evidence>
<evidence type="ECO:0000256" key="1">
    <source>
        <dbReference type="ARBA" id="ARBA00022679"/>
    </source>
</evidence>
<dbReference type="InterPro" id="IPR050769">
    <property type="entry name" value="NAT_camello-type"/>
</dbReference>
<dbReference type="EMBL" id="VRMQ01000002">
    <property type="protein sequence ID" value="TXN17153.1"/>
    <property type="molecule type" value="Genomic_DNA"/>
</dbReference>
<organism evidence="3 4">
    <name type="scientific">Vibrio parahaemolyticus</name>
    <dbReference type="NCBI Taxonomy" id="670"/>
    <lineage>
        <taxon>Bacteria</taxon>
        <taxon>Pseudomonadati</taxon>
        <taxon>Pseudomonadota</taxon>
        <taxon>Gammaproteobacteria</taxon>
        <taxon>Vibrionales</taxon>
        <taxon>Vibrionaceae</taxon>
        <taxon>Vibrio</taxon>
    </lineage>
</organism>
<dbReference type="GO" id="GO:0008080">
    <property type="term" value="F:N-acetyltransferase activity"/>
    <property type="evidence" value="ECO:0007669"/>
    <property type="project" value="InterPro"/>
</dbReference>
<evidence type="ECO:0000313" key="3">
    <source>
        <dbReference type="EMBL" id="TXN17153.1"/>
    </source>
</evidence>
<evidence type="ECO:0000313" key="4">
    <source>
        <dbReference type="Proteomes" id="UP000321504"/>
    </source>
</evidence>
<protein>
    <submittedName>
        <fullName evidence="3">GNAT family N-acetyltransferase</fullName>
    </submittedName>
</protein>
<gene>
    <name evidence="3" type="ORF">FVP01_10195</name>
</gene>
<comment type="caution">
    <text evidence="3">The sequence shown here is derived from an EMBL/GenBank/DDBJ whole genome shotgun (WGS) entry which is preliminary data.</text>
</comment>
<dbReference type="AlphaFoldDB" id="A0AA46QUN2"/>